<dbReference type="InterPro" id="IPR036390">
    <property type="entry name" value="WH_DNA-bd_sf"/>
</dbReference>
<evidence type="ECO:0000259" key="5">
    <source>
        <dbReference type="PROSITE" id="PS50931"/>
    </source>
</evidence>
<dbReference type="InterPro" id="IPR000847">
    <property type="entry name" value="LysR_HTH_N"/>
</dbReference>
<dbReference type="RefSeq" id="WP_166948333.1">
    <property type="nucleotide sequence ID" value="NZ_JAARLZ010000005.1"/>
</dbReference>
<keyword evidence="2" id="KW-0805">Transcription regulation</keyword>
<evidence type="ECO:0000256" key="2">
    <source>
        <dbReference type="ARBA" id="ARBA00023015"/>
    </source>
</evidence>
<dbReference type="Pfam" id="PF00126">
    <property type="entry name" value="HTH_1"/>
    <property type="match status" value="1"/>
</dbReference>
<dbReference type="AlphaFoldDB" id="A0A7X5ZIJ1"/>
<dbReference type="GO" id="GO:0003677">
    <property type="term" value="F:DNA binding"/>
    <property type="evidence" value="ECO:0007669"/>
    <property type="project" value="UniProtKB-KW"/>
</dbReference>
<dbReference type="EMBL" id="JAARLZ010000005">
    <property type="protein sequence ID" value="NII06922.1"/>
    <property type="molecule type" value="Genomic_DNA"/>
</dbReference>
<dbReference type="Proteomes" id="UP000490980">
    <property type="component" value="Unassembled WGS sequence"/>
</dbReference>
<organism evidence="6 7">
    <name type="scientific">Luteibacter anthropi</name>
    <dbReference type="NCBI Taxonomy" id="564369"/>
    <lineage>
        <taxon>Bacteria</taxon>
        <taxon>Pseudomonadati</taxon>
        <taxon>Pseudomonadota</taxon>
        <taxon>Gammaproteobacteria</taxon>
        <taxon>Lysobacterales</taxon>
        <taxon>Rhodanobacteraceae</taxon>
        <taxon>Luteibacter</taxon>
    </lineage>
</organism>
<dbReference type="InterPro" id="IPR058163">
    <property type="entry name" value="LysR-type_TF_proteobact-type"/>
</dbReference>
<dbReference type="PROSITE" id="PS50931">
    <property type="entry name" value="HTH_LYSR"/>
    <property type="match status" value="1"/>
</dbReference>
<keyword evidence="7" id="KW-1185">Reference proteome</keyword>
<dbReference type="Gene3D" id="1.10.10.10">
    <property type="entry name" value="Winged helix-like DNA-binding domain superfamily/Winged helix DNA-binding domain"/>
    <property type="match status" value="1"/>
</dbReference>
<evidence type="ECO:0000313" key="7">
    <source>
        <dbReference type="Proteomes" id="UP000490980"/>
    </source>
</evidence>
<dbReference type="SUPFAM" id="SSF46785">
    <property type="entry name" value="Winged helix' DNA-binding domain"/>
    <property type="match status" value="1"/>
</dbReference>
<dbReference type="GO" id="GO:0003700">
    <property type="term" value="F:DNA-binding transcription factor activity"/>
    <property type="evidence" value="ECO:0007669"/>
    <property type="project" value="InterPro"/>
</dbReference>
<name>A0A7X5ZIJ1_9GAMM</name>
<dbReference type="SUPFAM" id="SSF53850">
    <property type="entry name" value="Periplasmic binding protein-like II"/>
    <property type="match status" value="1"/>
</dbReference>
<sequence length="306" mass="33529">MSFDGRLLSGVAVLTAVVESGSFRRAAAVLGMSDSGVGRAVARLETRVGIRLLDRTTRSLALTEEGRRFYERVVPGLADIEEAAEELLSSTASVRGKLRVDVDPFFLRTKLADGLPGFLGTYPEVELDLLTRQSVSDLVIDGIDVALRFGEPPVSSSYASRQLLDTRVLTVASPGYLERHGHPVHPAELAHHACIHFRNPTTDRAFPWEFHSKGEILTIPTSTRLMVSDVTAMLRACAGGAGIAQTIEVGTEDLIEAGQLVVLFPEWPDERFSLYAIYPSQYDPSARVRAFLEFVLKAINPSSERY</sequence>
<proteinExistence type="inferred from homology"/>
<dbReference type="CDD" id="cd08422">
    <property type="entry name" value="PBP2_CrgA_like"/>
    <property type="match status" value="1"/>
</dbReference>
<reference evidence="6 7" key="1">
    <citation type="submission" date="2020-03" db="EMBL/GenBank/DDBJ databases">
        <authorList>
            <person name="Lai Q."/>
        </authorList>
    </citation>
    <scope>NUCLEOTIDE SEQUENCE [LARGE SCALE GENOMIC DNA]</scope>
    <source>
        <strain evidence="6 7">CCUG 25036</strain>
    </source>
</reference>
<keyword evidence="3" id="KW-0238">DNA-binding</keyword>
<evidence type="ECO:0000256" key="4">
    <source>
        <dbReference type="ARBA" id="ARBA00023163"/>
    </source>
</evidence>
<comment type="similarity">
    <text evidence="1">Belongs to the LysR transcriptional regulatory family.</text>
</comment>
<evidence type="ECO:0000256" key="1">
    <source>
        <dbReference type="ARBA" id="ARBA00009437"/>
    </source>
</evidence>
<dbReference type="InterPro" id="IPR005119">
    <property type="entry name" value="LysR_subst-bd"/>
</dbReference>
<feature type="domain" description="HTH lysR-type" evidence="5">
    <location>
        <begin position="16"/>
        <end position="63"/>
    </location>
</feature>
<dbReference type="PANTHER" id="PTHR30537">
    <property type="entry name" value="HTH-TYPE TRANSCRIPTIONAL REGULATOR"/>
    <property type="match status" value="1"/>
</dbReference>
<evidence type="ECO:0000313" key="6">
    <source>
        <dbReference type="EMBL" id="NII06922.1"/>
    </source>
</evidence>
<comment type="caution">
    <text evidence="6">The sequence shown here is derived from an EMBL/GenBank/DDBJ whole genome shotgun (WGS) entry which is preliminary data.</text>
</comment>
<protein>
    <submittedName>
        <fullName evidence="6">LysR family transcriptional regulator</fullName>
    </submittedName>
</protein>
<dbReference type="PANTHER" id="PTHR30537:SF5">
    <property type="entry name" value="HTH-TYPE TRANSCRIPTIONAL ACTIVATOR TTDR-RELATED"/>
    <property type="match status" value="1"/>
</dbReference>
<accession>A0A7X5ZIJ1</accession>
<keyword evidence="4" id="KW-0804">Transcription</keyword>
<gene>
    <name evidence="6" type="ORF">HBF25_11035</name>
</gene>
<dbReference type="Gene3D" id="3.40.190.290">
    <property type="match status" value="1"/>
</dbReference>
<dbReference type="InterPro" id="IPR036388">
    <property type="entry name" value="WH-like_DNA-bd_sf"/>
</dbReference>
<dbReference type="Pfam" id="PF03466">
    <property type="entry name" value="LysR_substrate"/>
    <property type="match status" value="1"/>
</dbReference>
<dbReference type="FunFam" id="1.10.10.10:FF:000001">
    <property type="entry name" value="LysR family transcriptional regulator"/>
    <property type="match status" value="1"/>
</dbReference>
<evidence type="ECO:0000256" key="3">
    <source>
        <dbReference type="ARBA" id="ARBA00023125"/>
    </source>
</evidence>